<evidence type="ECO:0000313" key="2">
    <source>
        <dbReference type="Proteomes" id="UP000199589"/>
    </source>
</evidence>
<dbReference type="GO" id="GO:0006598">
    <property type="term" value="P:polyamine catabolic process"/>
    <property type="evidence" value="ECO:0007669"/>
    <property type="project" value="TreeGrafter"/>
</dbReference>
<dbReference type="Pfam" id="PF07722">
    <property type="entry name" value="Peptidase_C26"/>
    <property type="match status" value="1"/>
</dbReference>
<dbReference type="STRING" id="258723.GCA_900169305_00969"/>
<dbReference type="GO" id="GO:0016740">
    <property type="term" value="F:transferase activity"/>
    <property type="evidence" value="ECO:0007669"/>
    <property type="project" value="UniProtKB-KW"/>
</dbReference>
<name>A0A1I4A2G8_9LACT</name>
<dbReference type="Proteomes" id="UP000199589">
    <property type="component" value="Unassembled WGS sequence"/>
</dbReference>
<dbReference type="CDD" id="cd01745">
    <property type="entry name" value="GATase1_2"/>
    <property type="match status" value="1"/>
</dbReference>
<dbReference type="PROSITE" id="PS51273">
    <property type="entry name" value="GATASE_TYPE_1"/>
    <property type="match status" value="1"/>
</dbReference>
<organism evidence="1 2">
    <name type="scientific">Marinilactibacillus piezotolerans</name>
    <dbReference type="NCBI Taxonomy" id="258723"/>
    <lineage>
        <taxon>Bacteria</taxon>
        <taxon>Bacillati</taxon>
        <taxon>Bacillota</taxon>
        <taxon>Bacilli</taxon>
        <taxon>Lactobacillales</taxon>
        <taxon>Carnobacteriaceae</taxon>
        <taxon>Marinilactibacillus</taxon>
    </lineage>
</organism>
<keyword evidence="1" id="KW-0808">Transferase</keyword>
<dbReference type="AlphaFoldDB" id="A0A1I4A2G8"/>
<proteinExistence type="predicted"/>
<sequence length="249" mass="27630">MKPVIGIPGNVLTNFSPRYESLPITYTPQGFVEGLHAAGALPVVFPISNEENAKQYVKSVDAIVLAGGQDVSPLSYGEEPHIKLQDTNLERDRFEMAVIKEAWTENKPVLAICRGLQIFNVALGGTLYQDVSMYPDLAVQHVQVSTPETAAHSVKIDQDSWLGQLYGEQANVNSYHHQAIKDLADSLRPVAWSKDGLIEAFESKDDQHITIGVQWHPELMIRHNLSAQGLFDAYVETVKNWSQTKASHL</sequence>
<protein>
    <submittedName>
        <fullName evidence="1">Putative glutamine amidotransferase</fullName>
    </submittedName>
</protein>
<dbReference type="GO" id="GO:0005829">
    <property type="term" value="C:cytosol"/>
    <property type="evidence" value="ECO:0007669"/>
    <property type="project" value="TreeGrafter"/>
</dbReference>
<keyword evidence="1" id="KW-0315">Glutamine amidotransferase</keyword>
<dbReference type="InterPro" id="IPR029062">
    <property type="entry name" value="Class_I_gatase-like"/>
</dbReference>
<dbReference type="InterPro" id="IPR011697">
    <property type="entry name" value="Peptidase_C26"/>
</dbReference>
<gene>
    <name evidence="1" type="ORF">SAMN04488569_104221</name>
</gene>
<dbReference type="OrthoDB" id="9813383at2"/>
<dbReference type="InterPro" id="IPR044668">
    <property type="entry name" value="PuuD-like"/>
</dbReference>
<dbReference type="PANTHER" id="PTHR43235">
    <property type="entry name" value="GLUTAMINE AMIDOTRANSFERASE PB2B2.05-RELATED"/>
    <property type="match status" value="1"/>
</dbReference>
<accession>A0A1I4A2G8</accession>
<dbReference type="Gene3D" id="3.40.50.880">
    <property type="match status" value="1"/>
</dbReference>
<dbReference type="EMBL" id="FOSJ01000042">
    <property type="protein sequence ID" value="SFK50554.1"/>
    <property type="molecule type" value="Genomic_DNA"/>
</dbReference>
<dbReference type="SUPFAM" id="SSF52317">
    <property type="entry name" value="Class I glutamine amidotransferase-like"/>
    <property type="match status" value="1"/>
</dbReference>
<dbReference type="GO" id="GO:0033969">
    <property type="term" value="F:gamma-glutamyl-gamma-aminobutyrate hydrolase activity"/>
    <property type="evidence" value="ECO:0007669"/>
    <property type="project" value="TreeGrafter"/>
</dbReference>
<reference evidence="2" key="1">
    <citation type="submission" date="2016-10" db="EMBL/GenBank/DDBJ databases">
        <authorList>
            <person name="Varghese N."/>
            <person name="Submissions S."/>
        </authorList>
    </citation>
    <scope>NUCLEOTIDE SEQUENCE [LARGE SCALE GENOMIC DNA]</scope>
    <source>
        <strain evidence="2">DSM 16108</strain>
    </source>
</reference>
<evidence type="ECO:0000313" key="1">
    <source>
        <dbReference type="EMBL" id="SFK50554.1"/>
    </source>
</evidence>
<dbReference type="RefSeq" id="WP_091898268.1">
    <property type="nucleotide sequence ID" value="NZ_FOSJ01000042.1"/>
</dbReference>
<dbReference type="PANTHER" id="PTHR43235:SF1">
    <property type="entry name" value="GLUTAMINE AMIDOTRANSFERASE PB2B2.05-RELATED"/>
    <property type="match status" value="1"/>
</dbReference>
<dbReference type="FunFam" id="3.40.50.880:FF:000030">
    <property type="entry name" value="Gamma-glutamyl-gamma-aminobutyrate hydrolase PuuD"/>
    <property type="match status" value="1"/>
</dbReference>
<keyword evidence="2" id="KW-1185">Reference proteome</keyword>